<dbReference type="EMBL" id="JBFARM010000005">
    <property type="protein sequence ID" value="MEV4287325.1"/>
    <property type="molecule type" value="Genomic_DNA"/>
</dbReference>
<feature type="region of interest" description="Disordered" evidence="1">
    <location>
        <begin position="25"/>
        <end position="50"/>
    </location>
</feature>
<keyword evidence="3" id="KW-1185">Reference proteome</keyword>
<accession>A0ABV3H468</accession>
<comment type="caution">
    <text evidence="2">The sequence shown here is derived from an EMBL/GenBank/DDBJ whole genome shotgun (WGS) entry which is preliminary data.</text>
</comment>
<dbReference type="RefSeq" id="WP_364450636.1">
    <property type="nucleotide sequence ID" value="NZ_JBFARM010000005.1"/>
</dbReference>
<proteinExistence type="predicted"/>
<reference evidence="2 3" key="1">
    <citation type="submission" date="2024-06" db="EMBL/GenBank/DDBJ databases">
        <title>The Natural Products Discovery Center: Release of the First 8490 Sequenced Strains for Exploring Actinobacteria Biosynthetic Diversity.</title>
        <authorList>
            <person name="Kalkreuter E."/>
            <person name="Kautsar S.A."/>
            <person name="Yang D."/>
            <person name="Bader C.D."/>
            <person name="Teijaro C.N."/>
            <person name="Fluegel L."/>
            <person name="Davis C.M."/>
            <person name="Simpson J.R."/>
            <person name="Lauterbach L."/>
            <person name="Steele A.D."/>
            <person name="Gui C."/>
            <person name="Meng S."/>
            <person name="Li G."/>
            <person name="Viehrig K."/>
            <person name="Ye F."/>
            <person name="Su P."/>
            <person name="Kiefer A.F."/>
            <person name="Nichols A."/>
            <person name="Cepeda A.J."/>
            <person name="Yan W."/>
            <person name="Fan B."/>
            <person name="Jiang Y."/>
            <person name="Adhikari A."/>
            <person name="Zheng C.-J."/>
            <person name="Schuster L."/>
            <person name="Cowan T.M."/>
            <person name="Smanski M.J."/>
            <person name="Chevrette M.G."/>
            <person name="De Carvalho L.P.S."/>
            <person name="Shen B."/>
        </authorList>
    </citation>
    <scope>NUCLEOTIDE SEQUENCE [LARGE SCALE GENOMIC DNA]</scope>
    <source>
        <strain evidence="2 3">NPDC049574</strain>
    </source>
</reference>
<feature type="compositionally biased region" description="Low complexity" evidence="1">
    <location>
        <begin position="32"/>
        <end position="42"/>
    </location>
</feature>
<sequence>MKSQDSGIGLLLVFGMAIMGLAAMPEDPPEAAPAKTTQTQQQRRLPAEPSITCADDDCWWTGLGRPSK</sequence>
<gene>
    <name evidence="2" type="ORF">AB0K40_17610</name>
</gene>
<evidence type="ECO:0000313" key="3">
    <source>
        <dbReference type="Proteomes" id="UP001552427"/>
    </source>
</evidence>
<organism evidence="2 3">
    <name type="scientific">Nonomuraea bangladeshensis</name>
    <dbReference type="NCBI Taxonomy" id="404385"/>
    <lineage>
        <taxon>Bacteria</taxon>
        <taxon>Bacillati</taxon>
        <taxon>Actinomycetota</taxon>
        <taxon>Actinomycetes</taxon>
        <taxon>Streptosporangiales</taxon>
        <taxon>Streptosporangiaceae</taxon>
        <taxon>Nonomuraea</taxon>
    </lineage>
</organism>
<evidence type="ECO:0000313" key="2">
    <source>
        <dbReference type="EMBL" id="MEV4287325.1"/>
    </source>
</evidence>
<name>A0ABV3H468_9ACTN</name>
<dbReference type="Proteomes" id="UP001552427">
    <property type="component" value="Unassembled WGS sequence"/>
</dbReference>
<evidence type="ECO:0000256" key="1">
    <source>
        <dbReference type="SAM" id="MobiDB-lite"/>
    </source>
</evidence>
<protein>
    <submittedName>
        <fullName evidence="2">Uncharacterized protein</fullName>
    </submittedName>
</protein>